<evidence type="ECO:0000259" key="9">
    <source>
        <dbReference type="Pfam" id="PF04696"/>
    </source>
</evidence>
<evidence type="ECO:0000256" key="8">
    <source>
        <dbReference type="SAM" id="MobiDB-lite"/>
    </source>
</evidence>
<feature type="compositionally biased region" description="Basic and acidic residues" evidence="8">
    <location>
        <begin position="26"/>
        <end position="35"/>
    </location>
</feature>
<dbReference type="PANTHER" id="PTHR12707">
    <property type="entry name" value="PINN"/>
    <property type="match status" value="1"/>
</dbReference>
<keyword evidence="6" id="KW-0508">mRNA splicing</keyword>
<dbReference type="PANTHER" id="PTHR12707:SF0">
    <property type="entry name" value="PININ"/>
    <property type="match status" value="1"/>
</dbReference>
<feature type="domain" description="Pinin/SDK/MemA protein" evidence="9">
    <location>
        <begin position="159"/>
        <end position="223"/>
    </location>
</feature>
<evidence type="ECO:0000313" key="10">
    <source>
        <dbReference type="EMBL" id="EPS57800.1"/>
    </source>
</evidence>
<proteinExistence type="inferred from homology"/>
<comment type="subcellular location">
    <subcellularLocation>
        <location evidence="1">Nucleus</location>
    </subcellularLocation>
</comment>
<evidence type="ECO:0000256" key="1">
    <source>
        <dbReference type="ARBA" id="ARBA00004123"/>
    </source>
</evidence>
<feature type="region of interest" description="Disordered" evidence="8">
    <location>
        <begin position="26"/>
        <end position="77"/>
    </location>
</feature>
<keyword evidence="11" id="KW-1185">Reference proteome</keyword>
<dbReference type="GO" id="GO:0006397">
    <property type="term" value="P:mRNA processing"/>
    <property type="evidence" value="ECO:0007669"/>
    <property type="project" value="UniProtKB-KW"/>
</dbReference>
<keyword evidence="5" id="KW-0804">Transcription</keyword>
<feature type="non-terminal residue" evidence="10">
    <location>
        <position position="1"/>
    </location>
</feature>
<keyword evidence="4" id="KW-0805">Transcription regulation</keyword>
<gene>
    <name evidence="10" type="ORF">M569_17017</name>
</gene>
<feature type="region of interest" description="Disordered" evidence="8">
    <location>
        <begin position="176"/>
        <end position="225"/>
    </location>
</feature>
<evidence type="ECO:0000256" key="2">
    <source>
        <dbReference type="ARBA" id="ARBA00010386"/>
    </source>
</evidence>
<dbReference type="EMBL" id="AUSU01009821">
    <property type="protein sequence ID" value="EPS57800.1"/>
    <property type="molecule type" value="Genomic_DNA"/>
</dbReference>
<dbReference type="Proteomes" id="UP000015453">
    <property type="component" value="Unassembled WGS sequence"/>
</dbReference>
<feature type="compositionally biased region" description="Basic and acidic residues" evidence="8">
    <location>
        <begin position="62"/>
        <end position="74"/>
    </location>
</feature>
<comment type="similarity">
    <text evidence="2">Belongs to the pinin family.</text>
</comment>
<dbReference type="InterPro" id="IPR006786">
    <property type="entry name" value="Pinin_SDK_MemA"/>
</dbReference>
<accession>S8BT64</accession>
<evidence type="ECO:0000256" key="7">
    <source>
        <dbReference type="ARBA" id="ARBA00023242"/>
    </source>
</evidence>
<evidence type="ECO:0000256" key="3">
    <source>
        <dbReference type="ARBA" id="ARBA00022664"/>
    </source>
</evidence>
<organism evidence="10 11">
    <name type="scientific">Genlisea aurea</name>
    <dbReference type="NCBI Taxonomy" id="192259"/>
    <lineage>
        <taxon>Eukaryota</taxon>
        <taxon>Viridiplantae</taxon>
        <taxon>Streptophyta</taxon>
        <taxon>Embryophyta</taxon>
        <taxon>Tracheophyta</taxon>
        <taxon>Spermatophyta</taxon>
        <taxon>Magnoliopsida</taxon>
        <taxon>eudicotyledons</taxon>
        <taxon>Gunneridae</taxon>
        <taxon>Pentapetalae</taxon>
        <taxon>asterids</taxon>
        <taxon>lamiids</taxon>
        <taxon>Lamiales</taxon>
        <taxon>Lentibulariaceae</taxon>
        <taxon>Genlisea</taxon>
    </lineage>
</organism>
<dbReference type="InterPro" id="IPR039853">
    <property type="entry name" value="Pinin"/>
</dbReference>
<evidence type="ECO:0000256" key="4">
    <source>
        <dbReference type="ARBA" id="ARBA00023015"/>
    </source>
</evidence>
<keyword evidence="3" id="KW-0507">mRNA processing</keyword>
<feature type="non-terminal residue" evidence="10">
    <location>
        <position position="225"/>
    </location>
</feature>
<reference evidence="10 11" key="1">
    <citation type="journal article" date="2013" name="BMC Genomics">
        <title>The miniature genome of a carnivorous plant Genlisea aurea contains a low number of genes and short non-coding sequences.</title>
        <authorList>
            <person name="Leushkin E.V."/>
            <person name="Sutormin R.A."/>
            <person name="Nabieva E.R."/>
            <person name="Penin A.A."/>
            <person name="Kondrashov A.S."/>
            <person name="Logacheva M.D."/>
        </authorList>
    </citation>
    <scope>NUCLEOTIDE SEQUENCE [LARGE SCALE GENOMIC DNA]</scope>
</reference>
<dbReference type="GO" id="GO:0071013">
    <property type="term" value="C:catalytic step 2 spliceosome"/>
    <property type="evidence" value="ECO:0007669"/>
    <property type="project" value="TreeGrafter"/>
</dbReference>
<dbReference type="GO" id="GO:0008380">
    <property type="term" value="P:RNA splicing"/>
    <property type="evidence" value="ECO:0007669"/>
    <property type="project" value="UniProtKB-KW"/>
</dbReference>
<protein>
    <recommendedName>
        <fullName evidence="9">Pinin/SDK/MemA protein domain-containing protein</fullName>
    </recommendedName>
</protein>
<comment type="caution">
    <text evidence="10">The sequence shown here is derived from an EMBL/GenBank/DDBJ whole genome shotgun (WGS) entry which is preliminary data.</text>
</comment>
<evidence type="ECO:0000313" key="11">
    <source>
        <dbReference type="Proteomes" id="UP000015453"/>
    </source>
</evidence>
<sequence length="225" mass="25568">SAAAAEKTEAELRNEIDELYRQQREITARIRDPKGVRRGGPAGSGPRNFAANVGRRRGFVRPADRLGTEEEPPAKRRLSSAVFKVEDGEKGEGVNGRIANVHQADYGNEEETADEKAGDGVKKPLNLSRGDASKMDFEVAPIEHVPRIFPKNEDPSLINRNKRMLGQLLGTLERFKKEDMQRSSTEAYMKRSDSLRRAEQRAREESEKLREQEREQITEKRKRDL</sequence>
<dbReference type="Pfam" id="PF04696">
    <property type="entry name" value="Pinin_SDK_memA"/>
    <property type="match status" value="1"/>
</dbReference>
<name>S8BT64_9LAMI</name>
<dbReference type="OrthoDB" id="330772at2759"/>
<dbReference type="AlphaFoldDB" id="S8BT64"/>
<evidence type="ECO:0000256" key="5">
    <source>
        <dbReference type="ARBA" id="ARBA00023163"/>
    </source>
</evidence>
<feature type="compositionally biased region" description="Basic and acidic residues" evidence="8">
    <location>
        <begin position="188"/>
        <end position="225"/>
    </location>
</feature>
<evidence type="ECO:0000256" key="6">
    <source>
        <dbReference type="ARBA" id="ARBA00023187"/>
    </source>
</evidence>
<feature type="region of interest" description="Disordered" evidence="8">
    <location>
        <begin position="105"/>
        <end position="128"/>
    </location>
</feature>
<keyword evidence="7" id="KW-0539">Nucleus</keyword>